<feature type="region of interest" description="Disordered" evidence="1">
    <location>
        <begin position="311"/>
        <end position="337"/>
    </location>
</feature>
<dbReference type="GO" id="GO:0005737">
    <property type="term" value="C:cytoplasm"/>
    <property type="evidence" value="ECO:0007669"/>
    <property type="project" value="GOC"/>
</dbReference>
<evidence type="ECO:0008006" key="5">
    <source>
        <dbReference type="Google" id="ProtNLM"/>
    </source>
</evidence>
<accession>A0A7S3FDA6</accession>
<evidence type="ECO:0000313" key="4">
    <source>
        <dbReference type="EMBL" id="CAE0141958.1"/>
    </source>
</evidence>
<dbReference type="Pfam" id="PF22766">
    <property type="entry name" value="ZW10_C2"/>
    <property type="match status" value="1"/>
</dbReference>
<dbReference type="GO" id="GO:0006888">
    <property type="term" value="P:endoplasmic reticulum to Golgi vesicle-mediated transport"/>
    <property type="evidence" value="ECO:0007669"/>
    <property type="project" value="TreeGrafter"/>
</dbReference>
<protein>
    <recommendedName>
        <fullName evidence="5">Exocyst complex component Sec8</fullName>
    </recommendedName>
</protein>
<proteinExistence type="predicted"/>
<dbReference type="PANTHER" id="PTHR12205:SF0">
    <property type="entry name" value="CENTROMERE_KINETOCHORE PROTEIN ZW10 HOMOLOG"/>
    <property type="match status" value="1"/>
</dbReference>
<dbReference type="PANTHER" id="PTHR12205">
    <property type="entry name" value="CENTROMERE/KINETOCHORE PROTEIN ZW10"/>
    <property type="match status" value="1"/>
</dbReference>
<feature type="domain" description="ZW10 C-terminal helical" evidence="3">
    <location>
        <begin position="499"/>
        <end position="641"/>
    </location>
</feature>
<dbReference type="InterPro" id="IPR046362">
    <property type="entry name" value="Zw10/DSL1_C_sf"/>
</dbReference>
<reference evidence="4" key="1">
    <citation type="submission" date="2021-01" db="EMBL/GenBank/DDBJ databases">
        <authorList>
            <person name="Corre E."/>
            <person name="Pelletier E."/>
            <person name="Niang G."/>
            <person name="Scheremetjew M."/>
            <person name="Finn R."/>
            <person name="Kale V."/>
            <person name="Holt S."/>
            <person name="Cochrane G."/>
            <person name="Meng A."/>
            <person name="Brown T."/>
            <person name="Cohen L."/>
        </authorList>
    </citation>
    <scope>NUCLEOTIDE SEQUENCE</scope>
    <source>
        <strain evidence="4">CCMP281</strain>
    </source>
</reference>
<dbReference type="InterPro" id="IPR055148">
    <property type="entry name" value="ZW10_C_2"/>
</dbReference>
<evidence type="ECO:0000256" key="1">
    <source>
        <dbReference type="SAM" id="MobiDB-lite"/>
    </source>
</evidence>
<name>A0A7S3FDA6_9EUKA</name>
<gene>
    <name evidence="4" type="ORF">HERI1096_LOCUS34083</name>
</gene>
<dbReference type="AlphaFoldDB" id="A0A7S3FDA6"/>
<evidence type="ECO:0000259" key="3">
    <source>
        <dbReference type="Pfam" id="PF22766"/>
    </source>
</evidence>
<dbReference type="GO" id="GO:0007094">
    <property type="term" value="P:mitotic spindle assembly checkpoint signaling"/>
    <property type="evidence" value="ECO:0007669"/>
    <property type="project" value="TreeGrafter"/>
</dbReference>
<dbReference type="Gene3D" id="1.10.357.150">
    <property type="match status" value="1"/>
</dbReference>
<dbReference type="InterPro" id="IPR048343">
    <property type="entry name" value="ZW10_C"/>
</dbReference>
<sequence length="671" mass="74052">MKETSLINRVVSRCKSCDWKLRDATRSRWAAAIRWDQPAQRTAHETCEQLHCQFTILSSVDKMSIPALLDMLHQMEVLGESLEQLAAELQRRLLRPLFGMPNGRLESRASASMHTMSLISAAIPATGNEAASAHDSLLERIGRVCSSVASLVNGMYRFFGGTSAAEASITRENAEPADARRERCISAAEALAKLGNAFWSELVRSLCHDWLLPAWAAAIETDLGIPSSRIAARRTSTEKMDSLVSQITRHMASLDGCLRCVGLTEHATLASFAVDLRVHAAEKHSQSLLSQARELLLLDCLAEDPKDVGSTWQPVEEAQGGRDGTSGPYHDDSGPPPQPAAGLTRLLCFPPCRISPRAIKLVGLLRGALEYACACDVKSAVWLYRGARDVLDLFHAVAVQRISDDPLVPHTTLVWSNDCLLLAHCCVLFGSEFGPRLPPPLREATFADMFALLSATADEMLEHVWSGQFQESLSILQEGGSFAALGENADARDVAQRVLKKLEHQFDQLQTSWLALLPALQARERLRQLVDGILAELLSRLQDLVHISKRDSDVLAELLHNVAHKCDRVLSTSIPVSPGGRISPAPYHLRKCRQLEWILQARLKDVHERFQQGKLAKTASKPENLFSPHELLRFVHALYEHATLHSDEQALLFVGDLERAQQRATQPATAS</sequence>
<dbReference type="GO" id="GO:1990423">
    <property type="term" value="C:RZZ complex"/>
    <property type="evidence" value="ECO:0007669"/>
    <property type="project" value="TreeGrafter"/>
</dbReference>
<dbReference type="EMBL" id="HBHX01061672">
    <property type="protein sequence ID" value="CAE0141958.1"/>
    <property type="molecule type" value="Transcribed_RNA"/>
</dbReference>
<organism evidence="4">
    <name type="scientific">Haptolina ericina</name>
    <dbReference type="NCBI Taxonomy" id="156174"/>
    <lineage>
        <taxon>Eukaryota</taxon>
        <taxon>Haptista</taxon>
        <taxon>Haptophyta</taxon>
        <taxon>Prymnesiophyceae</taxon>
        <taxon>Prymnesiales</taxon>
        <taxon>Prymnesiaceae</taxon>
        <taxon>Haptolina</taxon>
    </lineage>
</organism>
<dbReference type="Pfam" id="PF20666">
    <property type="entry name" value="ZW10_C"/>
    <property type="match status" value="1"/>
</dbReference>
<evidence type="ECO:0000259" key="2">
    <source>
        <dbReference type="Pfam" id="PF20666"/>
    </source>
</evidence>
<feature type="domain" description="Centromere/kinetochore protein zw10 C-terminal" evidence="2">
    <location>
        <begin position="347"/>
        <end position="463"/>
    </location>
</feature>